<dbReference type="InterPro" id="IPR011263">
    <property type="entry name" value="DNA-dir_RNA_pol_RpoA/D/Rpb3"/>
</dbReference>
<accession>A0A0R2HLU3</accession>
<evidence type="ECO:0000256" key="8">
    <source>
        <dbReference type="ARBA" id="ARBA00032524"/>
    </source>
</evidence>
<dbReference type="GO" id="GO:0046983">
    <property type="term" value="F:protein dimerization activity"/>
    <property type="evidence" value="ECO:0007669"/>
    <property type="project" value="InterPro"/>
</dbReference>
<dbReference type="Proteomes" id="UP000051841">
    <property type="component" value="Unassembled WGS sequence"/>
</dbReference>
<feature type="region of interest" description="Alpha N-terminal domain (alpha-NTD)" evidence="11">
    <location>
        <begin position="1"/>
        <end position="228"/>
    </location>
</feature>
<dbReference type="Pfam" id="PF01000">
    <property type="entry name" value="RNA_pol_A_bac"/>
    <property type="match status" value="1"/>
</dbReference>
<dbReference type="InterPro" id="IPR036643">
    <property type="entry name" value="RNApol_insert_sf"/>
</dbReference>
<dbReference type="HAMAP" id="MF_00059">
    <property type="entry name" value="RNApol_bact_RpoA"/>
    <property type="match status" value="1"/>
</dbReference>
<comment type="similarity">
    <text evidence="1 11">Belongs to the RNA polymerase alpha chain family.</text>
</comment>
<dbReference type="InterPro" id="IPR011773">
    <property type="entry name" value="DNA-dir_RpoA"/>
</dbReference>
<dbReference type="Pfam" id="PF03118">
    <property type="entry name" value="RNA_pol_A_CTD"/>
    <property type="match status" value="1"/>
</dbReference>
<dbReference type="SUPFAM" id="SSF56553">
    <property type="entry name" value="Insert subdomain of RNA polymerase alpha subunit"/>
    <property type="match status" value="1"/>
</dbReference>
<comment type="caution">
    <text evidence="13">The sequence shown here is derived from an EMBL/GenBank/DDBJ whole genome shotgun (WGS) entry which is preliminary data.</text>
</comment>
<dbReference type="NCBIfam" id="NF003519">
    <property type="entry name" value="PRK05182.2-5"/>
    <property type="match status" value="1"/>
</dbReference>
<dbReference type="FunFam" id="1.10.150.20:FF:000001">
    <property type="entry name" value="DNA-directed RNA polymerase subunit alpha"/>
    <property type="match status" value="1"/>
</dbReference>
<dbReference type="EC" id="2.7.7.6" evidence="2 11"/>
<dbReference type="NCBIfam" id="NF003513">
    <property type="entry name" value="PRK05182.1-2"/>
    <property type="match status" value="1"/>
</dbReference>
<evidence type="ECO:0000256" key="7">
    <source>
        <dbReference type="ARBA" id="ARBA00023163"/>
    </source>
</evidence>
<dbReference type="CDD" id="cd06928">
    <property type="entry name" value="RNAP_alpha_NTD"/>
    <property type="match status" value="1"/>
</dbReference>
<evidence type="ECO:0000256" key="10">
    <source>
        <dbReference type="ARBA" id="ARBA00048552"/>
    </source>
</evidence>
<dbReference type="SUPFAM" id="SSF55257">
    <property type="entry name" value="RBP11-like subunits of RNA polymerase"/>
    <property type="match status" value="1"/>
</dbReference>
<dbReference type="GO" id="GO:0005737">
    <property type="term" value="C:cytoplasm"/>
    <property type="evidence" value="ECO:0007669"/>
    <property type="project" value="UniProtKB-ARBA"/>
</dbReference>
<dbReference type="GO" id="GO:0000428">
    <property type="term" value="C:DNA-directed RNA polymerase complex"/>
    <property type="evidence" value="ECO:0007669"/>
    <property type="project" value="UniProtKB-KW"/>
</dbReference>
<evidence type="ECO:0000256" key="4">
    <source>
        <dbReference type="ARBA" id="ARBA00022478"/>
    </source>
</evidence>
<dbReference type="SUPFAM" id="SSF47789">
    <property type="entry name" value="C-terminal domain of RNA polymerase alpha subunit"/>
    <property type="match status" value="1"/>
</dbReference>
<dbReference type="FunFam" id="2.170.120.12:FF:000001">
    <property type="entry name" value="DNA-directed RNA polymerase subunit alpha"/>
    <property type="match status" value="1"/>
</dbReference>
<dbReference type="Pfam" id="PF01193">
    <property type="entry name" value="RNA_pol_L"/>
    <property type="match status" value="1"/>
</dbReference>
<dbReference type="NCBIfam" id="TIGR02027">
    <property type="entry name" value="rpoA"/>
    <property type="match status" value="1"/>
</dbReference>
<protein>
    <recommendedName>
        <fullName evidence="3 11">DNA-directed RNA polymerase subunit alpha</fullName>
        <shortName evidence="11">RNAP subunit alpha</shortName>
        <ecNumber evidence="2 11">2.7.7.6</ecNumber>
    </recommendedName>
    <alternativeName>
        <fullName evidence="9 11">RNA polymerase subunit alpha</fullName>
    </alternativeName>
    <alternativeName>
        <fullName evidence="8 11">Transcriptase subunit alpha</fullName>
    </alternativeName>
</protein>
<dbReference type="PATRIC" id="fig|1410657.5.peg.245"/>
<dbReference type="RefSeq" id="WP_029070257.1">
    <property type="nucleotide sequence ID" value="NZ_JQBL01000010.1"/>
</dbReference>
<reference evidence="13 14" key="1">
    <citation type="journal article" date="2015" name="Genome Announc.">
        <title>Expanding the biotechnology potential of lactobacilli through comparative genomics of 213 strains and associated genera.</title>
        <authorList>
            <person name="Sun Z."/>
            <person name="Harris H.M."/>
            <person name="McCann A."/>
            <person name="Guo C."/>
            <person name="Argimon S."/>
            <person name="Zhang W."/>
            <person name="Yang X."/>
            <person name="Jeffery I.B."/>
            <person name="Cooney J.C."/>
            <person name="Kagawa T.F."/>
            <person name="Liu W."/>
            <person name="Song Y."/>
            <person name="Salvetti E."/>
            <person name="Wrobel A."/>
            <person name="Rasinkangas P."/>
            <person name="Parkhill J."/>
            <person name="Rea M.C."/>
            <person name="O'Sullivan O."/>
            <person name="Ritari J."/>
            <person name="Douillard F.P."/>
            <person name="Paul Ross R."/>
            <person name="Yang R."/>
            <person name="Briner A.E."/>
            <person name="Felis G.E."/>
            <person name="de Vos W.M."/>
            <person name="Barrangou R."/>
            <person name="Klaenhammer T.R."/>
            <person name="Caufield P.W."/>
            <person name="Cui Y."/>
            <person name="Zhang H."/>
            <person name="O'Toole P.W."/>
        </authorList>
    </citation>
    <scope>NUCLEOTIDE SEQUENCE [LARGE SCALE GENOMIC DNA]</scope>
    <source>
        <strain evidence="13 14">DSM 20405</strain>
    </source>
</reference>
<keyword evidence="6 11" id="KW-0548">Nucleotidyltransferase</keyword>
<evidence type="ECO:0000313" key="13">
    <source>
        <dbReference type="EMBL" id="KRN50372.1"/>
    </source>
</evidence>
<comment type="function">
    <text evidence="11">DNA-dependent RNA polymerase catalyzes the transcription of DNA into RNA using the four ribonucleoside triphosphates as substrates.</text>
</comment>
<evidence type="ECO:0000256" key="11">
    <source>
        <dbReference type="HAMAP-Rule" id="MF_00059"/>
    </source>
</evidence>
<dbReference type="GO" id="GO:0006351">
    <property type="term" value="P:DNA-templated transcription"/>
    <property type="evidence" value="ECO:0007669"/>
    <property type="project" value="UniProtKB-UniRule"/>
</dbReference>
<evidence type="ECO:0000256" key="6">
    <source>
        <dbReference type="ARBA" id="ARBA00022695"/>
    </source>
</evidence>
<feature type="domain" description="DNA-directed RNA polymerase RpoA/D/Rpb3-type" evidence="12">
    <location>
        <begin position="20"/>
        <end position="227"/>
    </location>
</feature>
<comment type="catalytic activity">
    <reaction evidence="10 11">
        <text>RNA(n) + a ribonucleoside 5'-triphosphate = RNA(n+1) + diphosphate</text>
        <dbReference type="Rhea" id="RHEA:21248"/>
        <dbReference type="Rhea" id="RHEA-COMP:14527"/>
        <dbReference type="Rhea" id="RHEA-COMP:17342"/>
        <dbReference type="ChEBI" id="CHEBI:33019"/>
        <dbReference type="ChEBI" id="CHEBI:61557"/>
        <dbReference type="ChEBI" id="CHEBI:140395"/>
        <dbReference type="EC" id="2.7.7.6"/>
    </reaction>
</comment>
<gene>
    <name evidence="11" type="primary">rpoA</name>
    <name evidence="13" type="ORF">IV49_GL000240</name>
</gene>
<evidence type="ECO:0000256" key="1">
    <source>
        <dbReference type="ARBA" id="ARBA00007123"/>
    </source>
</evidence>
<dbReference type="SMART" id="SM00662">
    <property type="entry name" value="RPOLD"/>
    <property type="match status" value="1"/>
</dbReference>
<dbReference type="GO" id="GO:0003899">
    <property type="term" value="F:DNA-directed RNA polymerase activity"/>
    <property type="evidence" value="ECO:0007669"/>
    <property type="project" value="UniProtKB-UniRule"/>
</dbReference>
<dbReference type="Gene3D" id="2.170.120.12">
    <property type="entry name" value="DNA-directed RNA polymerase, insert domain"/>
    <property type="match status" value="1"/>
</dbReference>
<keyword evidence="7 11" id="KW-0804">Transcription</keyword>
<dbReference type="Gene3D" id="1.10.150.20">
    <property type="entry name" value="5' to 3' exonuclease, C-terminal subdomain"/>
    <property type="match status" value="1"/>
</dbReference>
<dbReference type="InterPro" id="IPR011260">
    <property type="entry name" value="RNAP_asu_C"/>
</dbReference>
<evidence type="ECO:0000313" key="14">
    <source>
        <dbReference type="Proteomes" id="UP000051841"/>
    </source>
</evidence>
<organism evidence="13 14">
    <name type="scientific">Kandleria vitulina DSM 20405</name>
    <dbReference type="NCBI Taxonomy" id="1410657"/>
    <lineage>
        <taxon>Bacteria</taxon>
        <taxon>Bacillati</taxon>
        <taxon>Bacillota</taxon>
        <taxon>Erysipelotrichia</taxon>
        <taxon>Erysipelotrichales</taxon>
        <taxon>Coprobacillaceae</taxon>
        <taxon>Kandleria</taxon>
    </lineage>
</organism>
<dbReference type="InterPro" id="IPR011262">
    <property type="entry name" value="DNA-dir_RNA_pol_insert"/>
</dbReference>
<dbReference type="GO" id="GO:0003677">
    <property type="term" value="F:DNA binding"/>
    <property type="evidence" value="ECO:0007669"/>
    <property type="project" value="UniProtKB-UniRule"/>
</dbReference>
<sequence length="314" mass="34819">MQKFEKANFNVETYDEDNNYGKFVIEPLERGFGTTIGNALRRILLSSMPGSAVFAIKIDGAIHEFSAVDGVVEDVTSIILAIKKLVFDIDTDEDVTMVVDVTGPATVTGADIQCPSEVKMVSNDLVIAHVAEGHRLYMEMYAHKDRGYQSADQNKKYVNTIGVIPTDSIFSPVVNVSYKTEPTRVGQSAKYDQLTMEITTDGSIKPHEVLALAAKILVEHLNMFVELTDEAMNMEVMSEVQQDTGNKVLDMTIEELDLSVRSYNCLKRAGIQTVQELASKTEDDMIKVRNLGKKSLKEVKEKLLELGLGFKPVD</sequence>
<keyword evidence="5 11" id="KW-0808">Transferase</keyword>
<dbReference type="EMBL" id="JQBL01000010">
    <property type="protein sequence ID" value="KRN50372.1"/>
    <property type="molecule type" value="Genomic_DNA"/>
</dbReference>
<evidence type="ECO:0000256" key="3">
    <source>
        <dbReference type="ARBA" id="ARBA00015972"/>
    </source>
</evidence>
<keyword evidence="14" id="KW-1185">Reference proteome</keyword>
<evidence type="ECO:0000259" key="12">
    <source>
        <dbReference type="SMART" id="SM00662"/>
    </source>
</evidence>
<proteinExistence type="inferred from homology"/>
<dbReference type="InterPro" id="IPR036603">
    <property type="entry name" value="RBP11-like"/>
</dbReference>
<dbReference type="AlphaFoldDB" id="A0A0R2HLU3"/>
<name>A0A0R2HLU3_9FIRM</name>
<keyword evidence="4 11" id="KW-0240">DNA-directed RNA polymerase</keyword>
<comment type="domain">
    <text evidence="11">The N-terminal domain is essential for RNAP assembly and basal transcription, whereas the C-terminal domain is involved in interaction with transcriptional regulators and with upstream promoter elements.</text>
</comment>
<feature type="region of interest" description="Alpha C-terminal domain (alpha-CTD)" evidence="11">
    <location>
        <begin position="244"/>
        <end position="314"/>
    </location>
</feature>
<dbReference type="Gene3D" id="3.30.1360.10">
    <property type="entry name" value="RNA polymerase, RBP11-like subunit"/>
    <property type="match status" value="1"/>
</dbReference>
<evidence type="ECO:0000256" key="5">
    <source>
        <dbReference type="ARBA" id="ARBA00022679"/>
    </source>
</evidence>
<evidence type="ECO:0000256" key="9">
    <source>
        <dbReference type="ARBA" id="ARBA00033070"/>
    </source>
</evidence>
<evidence type="ECO:0000256" key="2">
    <source>
        <dbReference type="ARBA" id="ARBA00012418"/>
    </source>
</evidence>
<dbReference type="NCBIfam" id="NF003515">
    <property type="entry name" value="PRK05182.2-1"/>
    <property type="match status" value="1"/>
</dbReference>
<comment type="subunit">
    <text evidence="11">Homodimer. The RNAP catalytic core consists of 2 alpha, 1 beta, 1 beta' and 1 omega subunit. When a sigma factor is associated with the core the holoenzyme is formed, which can initiate transcription.</text>
</comment>